<evidence type="ECO:0000313" key="3">
    <source>
        <dbReference type="Proteomes" id="UP000074072"/>
    </source>
</evidence>
<evidence type="ECO:0000259" key="1">
    <source>
        <dbReference type="Pfam" id="PF03235"/>
    </source>
</evidence>
<protein>
    <recommendedName>
        <fullName evidence="1">GmrSD restriction endonucleases N-terminal domain-containing protein</fullName>
    </recommendedName>
</protein>
<feature type="domain" description="GmrSD restriction endonucleases N-terminal" evidence="1">
    <location>
        <begin position="11"/>
        <end position="253"/>
    </location>
</feature>
<dbReference type="AlphaFoldDB" id="A0A147J059"/>
<evidence type="ECO:0000313" key="2">
    <source>
        <dbReference type="EMBL" id="KTW01245.1"/>
    </source>
</evidence>
<comment type="caution">
    <text evidence="2">The sequence shown here is derived from an EMBL/GenBank/DDBJ whole genome shotgun (WGS) entry which is preliminary data.</text>
</comment>
<sequence>MYKPGGTIAEALRRIQSKQYVLPAIQREFVWKPEQIERLFDSLMQGYPFGTFLFWKVPADTSGKFKFYDFVRRYHQRDAAHCPELGTLHHQSITAVLDGQQRLTALNIGLRGSMAMKQPNKWWTNPDAFPERVLRLDLLAPVRPDDDGAVYRFRFLSDEQAAKDETARWFNVPDIMATEDVIDLNDMLVDAGFSGEALKGALRLLSRLYRVIHTDPLVHYYEEDTPNLDRVLNIFIRLNSGGTVLSYSDLLLSIAVAQWTKIDARSEIHRLVDELNRMGTGFAFSQDFVLKAGLMLADIASVGFKVENFTSENMAKLEADWPAIRSALVRTVELAASFGLNGQTLRADSALLPIAYYLYRRNAPENYVSHTQFASDRATIRGWLIRSLLKPSGIWGSGLDTLLTALREAMQAGPIQTFPLEELRRIMSVRGKSLTFEPAEIEDMLHMEYGDRRMFALLSLLYPFVDLRNNFHMDHVFPISRFGAAKLRRAGYDDEEAERLAHRANQLPNIQLLEGAANVEKRASMPEDWLVRYKMDEASRADYRDRHLLGTLPVDLADFDRFYEERRQSLRGRLSALLEGAAAEQLPEAAE</sequence>
<accession>A0A147J059</accession>
<dbReference type="OrthoDB" id="9798761at2"/>
<dbReference type="RefSeq" id="WP_058751879.1">
    <property type="nucleotide sequence ID" value="NZ_LDTE01000031.1"/>
</dbReference>
<dbReference type="EMBL" id="LDTE01000031">
    <property type="protein sequence ID" value="KTW01245.1"/>
    <property type="molecule type" value="Genomic_DNA"/>
</dbReference>
<proteinExistence type="predicted"/>
<name>A0A147J059_9SPHN</name>
<dbReference type="PANTHER" id="PTHR37292:SF2">
    <property type="entry name" value="DUF262 DOMAIN-CONTAINING PROTEIN"/>
    <property type="match status" value="1"/>
</dbReference>
<gene>
    <name evidence="2" type="ORF">SB4_06360</name>
</gene>
<dbReference type="InterPro" id="IPR004919">
    <property type="entry name" value="GmrSD_N"/>
</dbReference>
<dbReference type="Proteomes" id="UP000074072">
    <property type="component" value="Unassembled WGS sequence"/>
</dbReference>
<reference evidence="2 3" key="1">
    <citation type="journal article" date="2016" name="Front. Microbiol.">
        <title>Genomic Resource of Rice Seed Associated Bacteria.</title>
        <authorList>
            <person name="Midha S."/>
            <person name="Bansal K."/>
            <person name="Sharma S."/>
            <person name="Kumar N."/>
            <person name="Patil P.P."/>
            <person name="Chaudhry V."/>
            <person name="Patil P.B."/>
        </authorList>
    </citation>
    <scope>NUCLEOTIDE SEQUENCE [LARGE SCALE GENOMIC DNA]</scope>
    <source>
        <strain evidence="2 3">SB4</strain>
    </source>
</reference>
<dbReference type="Pfam" id="PF03235">
    <property type="entry name" value="GmrSD_N"/>
    <property type="match status" value="1"/>
</dbReference>
<dbReference type="PATRIC" id="fig|33051.4.peg.1940"/>
<dbReference type="PANTHER" id="PTHR37292">
    <property type="entry name" value="VNG6097C"/>
    <property type="match status" value="1"/>
</dbReference>
<organism evidence="2 3">
    <name type="scientific">Sphingomonas sanguinis</name>
    <dbReference type="NCBI Taxonomy" id="33051"/>
    <lineage>
        <taxon>Bacteria</taxon>
        <taxon>Pseudomonadati</taxon>
        <taxon>Pseudomonadota</taxon>
        <taxon>Alphaproteobacteria</taxon>
        <taxon>Sphingomonadales</taxon>
        <taxon>Sphingomonadaceae</taxon>
        <taxon>Sphingomonas</taxon>
    </lineage>
</organism>